<proteinExistence type="predicted"/>
<protein>
    <submittedName>
        <fullName evidence="1">Uncharacterized protein</fullName>
    </submittedName>
</protein>
<accession>A0ACC2CII3</accession>
<evidence type="ECO:0000313" key="2">
    <source>
        <dbReference type="Proteomes" id="UP001162992"/>
    </source>
</evidence>
<gene>
    <name evidence="1" type="ORF">O6H91_10G076000</name>
</gene>
<organism evidence="1 2">
    <name type="scientific">Diphasiastrum complanatum</name>
    <name type="common">Issler's clubmoss</name>
    <name type="synonym">Lycopodium complanatum</name>
    <dbReference type="NCBI Taxonomy" id="34168"/>
    <lineage>
        <taxon>Eukaryota</taxon>
        <taxon>Viridiplantae</taxon>
        <taxon>Streptophyta</taxon>
        <taxon>Embryophyta</taxon>
        <taxon>Tracheophyta</taxon>
        <taxon>Lycopodiopsida</taxon>
        <taxon>Lycopodiales</taxon>
        <taxon>Lycopodiaceae</taxon>
        <taxon>Lycopodioideae</taxon>
        <taxon>Diphasiastrum</taxon>
    </lineage>
</organism>
<keyword evidence="2" id="KW-1185">Reference proteome</keyword>
<dbReference type="Proteomes" id="UP001162992">
    <property type="component" value="Chromosome 10"/>
</dbReference>
<sequence length="339" mass="39591">MTHREELNDQISRGRSKSASDSAASSFSDDDNSRKRRRKKGTKEKGNQEHRHRRRVKKESDNQKKESRRKKRSYSGGSSEDERQKRKRLYKEAKQLLKKHELGTHAANGVPSGEFNGAKKPISHVENISDVDYYLKNNEFSMWLKEDRGVYFSDLSSDDTHRLFNEFVEVWNACRLSNKYYEGISRGPRTSHNWAIKDQNSIPGKDEEEKFLLDWKKEKTEQKKYWKEQAVLLDELLPKETGRERIFEKRTIRKEMIKARDNSPEMLSEKDILGGGDDIQKRLAQEKARREMQAKGKSVLYNEKFSAYMRKEAAAMDQIRALVDSAGGKIIIPKRNEDA</sequence>
<comment type="caution">
    <text evidence="1">The sequence shown here is derived from an EMBL/GenBank/DDBJ whole genome shotgun (WGS) entry which is preliminary data.</text>
</comment>
<reference evidence="2" key="1">
    <citation type="journal article" date="2024" name="Proc. Natl. Acad. Sci. U.S.A.">
        <title>Extraordinary preservation of gene collinearity over three hundred million years revealed in homosporous lycophytes.</title>
        <authorList>
            <person name="Li C."/>
            <person name="Wickell D."/>
            <person name="Kuo L.Y."/>
            <person name="Chen X."/>
            <person name="Nie B."/>
            <person name="Liao X."/>
            <person name="Peng D."/>
            <person name="Ji J."/>
            <person name="Jenkins J."/>
            <person name="Williams M."/>
            <person name="Shu S."/>
            <person name="Plott C."/>
            <person name="Barry K."/>
            <person name="Rajasekar S."/>
            <person name="Grimwood J."/>
            <person name="Han X."/>
            <person name="Sun S."/>
            <person name="Hou Z."/>
            <person name="He W."/>
            <person name="Dai G."/>
            <person name="Sun C."/>
            <person name="Schmutz J."/>
            <person name="Leebens-Mack J.H."/>
            <person name="Li F.W."/>
            <person name="Wang L."/>
        </authorList>
    </citation>
    <scope>NUCLEOTIDE SEQUENCE [LARGE SCALE GENOMIC DNA]</scope>
    <source>
        <strain evidence="2">cv. PW_Plant_1</strain>
    </source>
</reference>
<dbReference type="EMBL" id="CM055101">
    <property type="protein sequence ID" value="KAJ7541777.1"/>
    <property type="molecule type" value="Genomic_DNA"/>
</dbReference>
<evidence type="ECO:0000313" key="1">
    <source>
        <dbReference type="EMBL" id="KAJ7541777.1"/>
    </source>
</evidence>
<name>A0ACC2CII3_DIPCM</name>